<dbReference type="InterPro" id="IPR044128">
    <property type="entry name" value="eIF2g_GTP-bd"/>
</dbReference>
<dbReference type="InterPro" id="IPR050543">
    <property type="entry name" value="eIF2G"/>
</dbReference>
<dbReference type="GO" id="GO:0005525">
    <property type="term" value="F:GTP binding"/>
    <property type="evidence" value="ECO:0007669"/>
    <property type="project" value="UniProtKB-KW"/>
</dbReference>
<accession>K9LQP8</accession>
<evidence type="ECO:0000256" key="7">
    <source>
        <dbReference type="ARBA" id="ARBA00023134"/>
    </source>
</evidence>
<dbReference type="PRINTS" id="PR00315">
    <property type="entry name" value="ELONGATNFCT"/>
</dbReference>
<keyword evidence="4" id="KW-0547">Nucleotide-binding</keyword>
<comment type="similarity">
    <text evidence="1">Belongs to the TRAFAC class translation factor GTPase superfamily. Classic translation factor GTPase family. EF-Tu/EF-1A subfamily.</text>
</comment>
<evidence type="ECO:0000256" key="2">
    <source>
        <dbReference type="ARBA" id="ARBA00011986"/>
    </source>
</evidence>
<dbReference type="GO" id="GO:0001731">
    <property type="term" value="P:formation of translation preinitiation complex"/>
    <property type="evidence" value="ECO:0007669"/>
    <property type="project" value="TreeGrafter"/>
</dbReference>
<dbReference type="FunFam" id="2.40.30.10:FF:000009">
    <property type="entry name" value="Eukaryotic translation initiation factor 2 subunit gamma"/>
    <property type="match status" value="1"/>
</dbReference>
<dbReference type="PROSITE" id="PS51722">
    <property type="entry name" value="G_TR_2"/>
    <property type="match status" value="1"/>
</dbReference>
<dbReference type="EC" id="3.6.5.3" evidence="2"/>
<dbReference type="InterPro" id="IPR009001">
    <property type="entry name" value="Transl_elong_EF1A/Init_IF2_C"/>
</dbReference>
<reference evidence="10" key="1">
    <citation type="submission" date="2011-08" db="EMBL/GenBank/DDBJ databases">
        <title>Evolution of germline limited sequences in the ciliate Chilondonella uncinata.</title>
        <authorList>
            <person name="Zufall R.A."/>
            <person name="Mahon B."/>
        </authorList>
    </citation>
    <scope>NUCLEOTIDE SEQUENCE</scope>
    <source>
        <strain evidence="10">ATCC 50194</strain>
    </source>
</reference>
<protein>
    <recommendedName>
        <fullName evidence="2">protein-synthesizing GTPase</fullName>
        <ecNumber evidence="2">3.6.5.3</ecNumber>
    </recommendedName>
</protein>
<dbReference type="PANTHER" id="PTHR42854:SF3">
    <property type="entry name" value="EUKARYOTIC TRANSLATION INITIATION FACTOR 2 SUBUNIT 3-RELATED"/>
    <property type="match status" value="1"/>
</dbReference>
<dbReference type="GO" id="GO:0000049">
    <property type="term" value="F:tRNA binding"/>
    <property type="evidence" value="ECO:0007669"/>
    <property type="project" value="InterPro"/>
</dbReference>
<dbReference type="Pfam" id="PF09173">
    <property type="entry name" value="eIF2_C"/>
    <property type="match status" value="1"/>
</dbReference>
<dbReference type="InterPro" id="IPR044127">
    <property type="entry name" value="eIF2g_dom_2"/>
</dbReference>
<dbReference type="InterPro" id="IPR000795">
    <property type="entry name" value="T_Tr_GTP-bd_dom"/>
</dbReference>
<keyword evidence="5" id="KW-0378">Hydrolase</keyword>
<evidence type="ECO:0000313" key="10">
    <source>
        <dbReference type="EMBL" id="AFO12611.1"/>
    </source>
</evidence>
<organism evidence="10">
    <name type="scientific">Chilodonella uncinata</name>
    <dbReference type="NCBI Taxonomy" id="151077"/>
    <lineage>
        <taxon>Eukaryota</taxon>
        <taxon>Sar</taxon>
        <taxon>Alveolata</taxon>
        <taxon>Ciliophora</taxon>
        <taxon>Intramacronucleata</taxon>
        <taxon>Phyllopharyngea</taxon>
        <taxon>Phyllopharyngia</taxon>
        <taxon>Chlamydodontida</taxon>
        <taxon>Chilodonellidae</taxon>
        <taxon>Chilodonella</taxon>
    </lineage>
</organism>
<name>K9LQP8_9CILI</name>
<evidence type="ECO:0000256" key="8">
    <source>
        <dbReference type="ARBA" id="ARBA00048107"/>
    </source>
</evidence>
<feature type="domain" description="Tr-type G" evidence="9">
    <location>
        <begin position="39"/>
        <end position="258"/>
    </location>
</feature>
<proteinExistence type="inferred from homology"/>
<evidence type="ECO:0000256" key="6">
    <source>
        <dbReference type="ARBA" id="ARBA00022917"/>
    </source>
</evidence>
<evidence type="ECO:0000256" key="5">
    <source>
        <dbReference type="ARBA" id="ARBA00022801"/>
    </source>
</evidence>
<dbReference type="FunFam" id="2.40.30.10:FF:000075">
    <property type="entry name" value="Translation initiation factor 2 subunit gamma"/>
    <property type="match status" value="1"/>
</dbReference>
<evidence type="ECO:0000256" key="1">
    <source>
        <dbReference type="ARBA" id="ARBA00007249"/>
    </source>
</evidence>
<dbReference type="GO" id="GO:0005850">
    <property type="term" value="C:eukaryotic translation initiation factor 2 complex"/>
    <property type="evidence" value="ECO:0007669"/>
    <property type="project" value="TreeGrafter"/>
</dbReference>
<evidence type="ECO:0000256" key="4">
    <source>
        <dbReference type="ARBA" id="ARBA00022741"/>
    </source>
</evidence>
<dbReference type="GO" id="GO:0005829">
    <property type="term" value="C:cytosol"/>
    <property type="evidence" value="ECO:0007669"/>
    <property type="project" value="TreeGrafter"/>
</dbReference>
<dbReference type="GO" id="GO:0003924">
    <property type="term" value="F:GTPase activity"/>
    <property type="evidence" value="ECO:0007669"/>
    <property type="project" value="InterPro"/>
</dbReference>
<dbReference type="InterPro" id="IPR015256">
    <property type="entry name" value="eIF2g_C"/>
</dbReference>
<dbReference type="Pfam" id="PF00009">
    <property type="entry name" value="GTP_EFTU"/>
    <property type="match status" value="1"/>
</dbReference>
<dbReference type="SUPFAM" id="SSF52540">
    <property type="entry name" value="P-loop containing nucleoside triphosphate hydrolases"/>
    <property type="match status" value="1"/>
</dbReference>
<dbReference type="CDD" id="cd03688">
    <property type="entry name" value="eIF2_gamma_II"/>
    <property type="match status" value="1"/>
</dbReference>
<evidence type="ECO:0000256" key="3">
    <source>
        <dbReference type="ARBA" id="ARBA00022540"/>
    </source>
</evidence>
<dbReference type="NCBIfam" id="NF003077">
    <property type="entry name" value="PRK04000.1"/>
    <property type="match status" value="1"/>
</dbReference>
<dbReference type="InterPro" id="IPR009000">
    <property type="entry name" value="Transl_B-barrel_sf"/>
</dbReference>
<keyword evidence="3 10" id="KW-0396">Initiation factor</keyword>
<dbReference type="InterPro" id="IPR027417">
    <property type="entry name" value="P-loop_NTPase"/>
</dbReference>
<dbReference type="EMBL" id="JN565724">
    <property type="protein sequence ID" value="AFO12611.1"/>
    <property type="molecule type" value="Genomic_DNA"/>
</dbReference>
<dbReference type="FunFam" id="3.40.50.300:FF:000065">
    <property type="entry name" value="Eukaryotic translation initiation factor 2 subunit gamma"/>
    <property type="match status" value="1"/>
</dbReference>
<dbReference type="CDD" id="cd15490">
    <property type="entry name" value="eIF2_gamma_III"/>
    <property type="match status" value="1"/>
</dbReference>
<dbReference type="CDD" id="cd01888">
    <property type="entry name" value="eIF2_gamma"/>
    <property type="match status" value="1"/>
</dbReference>
<comment type="catalytic activity">
    <reaction evidence="8">
        <text>GTP + H2O = GDP + phosphate + H(+)</text>
        <dbReference type="Rhea" id="RHEA:19669"/>
        <dbReference type="ChEBI" id="CHEBI:15377"/>
        <dbReference type="ChEBI" id="CHEBI:15378"/>
        <dbReference type="ChEBI" id="CHEBI:37565"/>
        <dbReference type="ChEBI" id="CHEBI:43474"/>
        <dbReference type="ChEBI" id="CHEBI:58189"/>
        <dbReference type="EC" id="3.6.5.3"/>
    </reaction>
</comment>
<dbReference type="GO" id="GO:0003743">
    <property type="term" value="F:translation initiation factor activity"/>
    <property type="evidence" value="ECO:0007669"/>
    <property type="project" value="UniProtKB-KW"/>
</dbReference>
<dbReference type="AlphaFoldDB" id="K9LQP8"/>
<dbReference type="Gene3D" id="3.40.50.300">
    <property type="entry name" value="P-loop containing nucleotide triphosphate hydrolases"/>
    <property type="match status" value="1"/>
</dbReference>
<dbReference type="SUPFAM" id="SSF50465">
    <property type="entry name" value="EF-Tu/eEF-1alpha/eIF2-gamma C-terminal domain"/>
    <property type="match status" value="1"/>
</dbReference>
<keyword evidence="6" id="KW-0648">Protein biosynthesis</keyword>
<sequence>MLNPEEVKRLMDLNPKLHPQSYDQIGQLSPISPYVIGRQATINIGTIGHVSHGKTTVVRAISGVNTIKSSEEMKNNITMKLGYANTKIYRCPKCPEPYCYQSYGSQADDEKPCPNKIPDPENPDNEIVCHQTMLLLRHISFVDCPGHDNLMAIMLTGAAVMDAALLLIAGNMPCPQPQTSEHLAAVDIMDLNRIIILQNKIDLVFNREGEAMNNYQQIRNFIRGTKAENSPIIPISAQFKYNVEVVLQYLVSCIPVPMRDLTSNPRFMIVRSFDVNKPGCPIEKLTGGIAGGSILAGVLKVGDEIEIRPGICSKHPETNEVTYTPIVSTVVTMRTEDNELLYAIPGGLIAVGLKVDPFLTKRDALVGNLMGHRGLLPEIFITLQIKYSLLRRLIGVRSESNNASNDSIQKIAKEETLMINVGTTSMGCKVTGVNSAEGVIKVELTKGVCTSVGDKVALSRRINNKFRLIGWGEIVKGKRYKGGDDKDQCCRIID</sequence>
<dbReference type="Gene3D" id="2.40.30.10">
    <property type="entry name" value="Translation factors"/>
    <property type="match status" value="2"/>
</dbReference>
<dbReference type="SUPFAM" id="SSF50447">
    <property type="entry name" value="Translation proteins"/>
    <property type="match status" value="1"/>
</dbReference>
<keyword evidence="7" id="KW-0342">GTP-binding</keyword>
<evidence type="ECO:0000259" key="9">
    <source>
        <dbReference type="PROSITE" id="PS51722"/>
    </source>
</evidence>
<dbReference type="PANTHER" id="PTHR42854">
    <property type="entry name" value="EUKARYOTIC TRANSLATION INITIATION FACTOR 2 SUBUNIT 3 FAMILY MEMBER"/>
    <property type="match status" value="1"/>
</dbReference>